<dbReference type="InterPro" id="IPR014718">
    <property type="entry name" value="GH-type_carb-bd"/>
</dbReference>
<evidence type="ECO:0000313" key="2">
    <source>
        <dbReference type="Proteomes" id="UP001242480"/>
    </source>
</evidence>
<protein>
    <recommendedName>
        <fullName evidence="3">Aldose 1-epimerase</fullName>
    </recommendedName>
</protein>
<name>A0ABU0JLK0_9HYPH</name>
<dbReference type="RefSeq" id="WP_307283203.1">
    <property type="nucleotide sequence ID" value="NZ_JAUSVX010000020.1"/>
</dbReference>
<reference evidence="1 2" key="1">
    <citation type="submission" date="2023-07" db="EMBL/GenBank/DDBJ databases">
        <title>Genomic Encyclopedia of Type Strains, Phase IV (KMG-IV): sequencing the most valuable type-strain genomes for metagenomic binning, comparative biology and taxonomic classification.</title>
        <authorList>
            <person name="Goeker M."/>
        </authorList>
    </citation>
    <scope>NUCLEOTIDE SEQUENCE [LARGE SCALE GENOMIC DNA]</scope>
    <source>
        <strain evidence="1 2">DSM 19619</strain>
    </source>
</reference>
<dbReference type="Proteomes" id="UP001242480">
    <property type="component" value="Unassembled WGS sequence"/>
</dbReference>
<keyword evidence="2" id="KW-1185">Reference proteome</keyword>
<evidence type="ECO:0000313" key="1">
    <source>
        <dbReference type="EMBL" id="MDQ0474119.1"/>
    </source>
</evidence>
<proteinExistence type="predicted"/>
<dbReference type="EMBL" id="JAUSVX010000020">
    <property type="protein sequence ID" value="MDQ0474119.1"/>
    <property type="molecule type" value="Genomic_DNA"/>
</dbReference>
<organism evidence="1 2">
    <name type="scientific">Labrys wisconsinensis</name>
    <dbReference type="NCBI Taxonomy" id="425677"/>
    <lineage>
        <taxon>Bacteria</taxon>
        <taxon>Pseudomonadati</taxon>
        <taxon>Pseudomonadota</taxon>
        <taxon>Alphaproteobacteria</taxon>
        <taxon>Hyphomicrobiales</taxon>
        <taxon>Xanthobacteraceae</taxon>
        <taxon>Labrys</taxon>
    </lineage>
</organism>
<dbReference type="SUPFAM" id="SSF74650">
    <property type="entry name" value="Galactose mutarotase-like"/>
    <property type="match status" value="1"/>
</dbReference>
<evidence type="ECO:0008006" key="3">
    <source>
        <dbReference type="Google" id="ProtNLM"/>
    </source>
</evidence>
<dbReference type="InterPro" id="IPR011013">
    <property type="entry name" value="Gal_mutarotase_sf_dom"/>
</dbReference>
<accession>A0ABU0JLK0</accession>
<sequence length="343" mass="37123">MSGTTVGVGEDYRGLGWAHGALTVQRLGAMLAPITFLLPGGRQVSPMHVAPWAGERGTEALPGILRRLRGDWPGVPFGYTVPMDGMPPDWAKAARPADPGEAVHGYCSNHDWQWQATDGRSLHLFVNYPMPSPVRRLERIITPDPQAPAVDVELKILVRRRCRMPIGLHPVFRLPAAPGAARLELGRFAEGRTYPGTLEPGAAIFASDTRFADLAAVPGRSGSAVDASRLPLAGDVEELLQIEGLAGTAALANQSEGYRVRLTWQKEHFPSLLLWISNRGRRQAPWNGRHVALGIEPVCSPFGLGPATAAGDNPLARAGVPTARDFELNPNFVTRYRIEAEPI</sequence>
<dbReference type="Gene3D" id="2.70.98.10">
    <property type="match status" value="1"/>
</dbReference>
<gene>
    <name evidence="1" type="ORF">QO011_007158</name>
</gene>
<comment type="caution">
    <text evidence="1">The sequence shown here is derived from an EMBL/GenBank/DDBJ whole genome shotgun (WGS) entry which is preliminary data.</text>
</comment>